<dbReference type="InterPro" id="IPR028087">
    <property type="entry name" value="Tad_N"/>
</dbReference>
<evidence type="ECO:0000313" key="4">
    <source>
        <dbReference type="Proteomes" id="UP000181897"/>
    </source>
</evidence>
<organism evidence="3 4">
    <name type="scientific">Sulfitobacter alexandrii</name>
    <dbReference type="NCBI Taxonomy" id="1917485"/>
    <lineage>
        <taxon>Bacteria</taxon>
        <taxon>Pseudomonadati</taxon>
        <taxon>Pseudomonadota</taxon>
        <taxon>Alphaproteobacteria</taxon>
        <taxon>Rhodobacterales</taxon>
        <taxon>Roseobacteraceae</taxon>
        <taxon>Sulfitobacter</taxon>
    </lineage>
</organism>
<reference evidence="3 4" key="1">
    <citation type="submission" date="2016-11" db="EMBL/GenBank/DDBJ databases">
        <title>Complete genome sequence of Sulfitobacter sp. AM1-D1, a toxic bacteria associated with marine dinoflagellate Alexandrium minutum in East China Sea.</title>
        <authorList>
            <person name="Yang Q."/>
            <person name="Zhang X."/>
            <person name="Tian X."/>
        </authorList>
    </citation>
    <scope>NUCLEOTIDE SEQUENCE [LARGE SCALE GENOMIC DNA]</scope>
    <source>
        <strain evidence="3 4">AM1-D1</strain>
    </source>
</reference>
<protein>
    <recommendedName>
        <fullName evidence="2">Putative Flp pilus-assembly TadG-like N-terminal domain-containing protein</fullName>
    </recommendedName>
</protein>
<accession>A0A1J0WIV6</accession>
<gene>
    <name evidence="3" type="ORF">BOO69_12320</name>
</gene>
<dbReference type="AlphaFoldDB" id="A0A1J0WIV6"/>
<keyword evidence="1" id="KW-0472">Membrane</keyword>
<dbReference type="RefSeq" id="WP_071972442.1">
    <property type="nucleotide sequence ID" value="NZ_CP018076.1"/>
</dbReference>
<proteinExistence type="predicted"/>
<name>A0A1J0WIV6_9RHOB</name>
<dbReference type="STRING" id="1917485.BOO69_12320"/>
<dbReference type="KEGG" id="suam:BOO69_12320"/>
<keyword evidence="4" id="KW-1185">Reference proteome</keyword>
<evidence type="ECO:0000259" key="2">
    <source>
        <dbReference type="Pfam" id="PF13400"/>
    </source>
</evidence>
<dbReference type="Pfam" id="PF13400">
    <property type="entry name" value="Tad"/>
    <property type="match status" value="1"/>
</dbReference>
<evidence type="ECO:0000313" key="3">
    <source>
        <dbReference type="EMBL" id="APE44104.1"/>
    </source>
</evidence>
<keyword evidence="1" id="KW-1133">Transmembrane helix</keyword>
<dbReference type="OrthoDB" id="7522752at2"/>
<sequence>MKRSTRENRLTAGDLLALSRHFSKDQDGSITIFACFMVVIMLMIGGIGVDMMRHEMERTRLQAVSDRAVLAAADLDQTLDPEAVVRDYFAKSGMAEYVSAVNVDEGLNYRTVTVDATNTIKTQFMDTLGVSDLTVPARAKAEEKIQKVEISLVVDISGSMKDNGKMQNLKNAAGVFVDTVLKPENENLISVSLIPYSEHVNAGPAIFNQLNVNRVHPWSHCIEIPDSEFDNLRFNRSRTYDQMQHFQWNTYSIESGSYQNTLYDTVCPRNGDRNGDTGEDYEAITAFSQNAYALKSQINKFKPRAGTSIFLGMKWAVGMLDPDFRPIISNLAGMGKADPAFSNRPSALDDPETLKTVILMTDGQNDRSMRIPDWYYDSDSEIVHWSRYNLQYYMNRYVNYYYRSNFYYEKYNASQGDRLLSNICDAAKQARIVIWSIGFEVTDHGANVMRDCASSPSHFFRVEGVEIEDAFEAIARQINQLRLTQ</sequence>
<feature type="domain" description="Putative Flp pilus-assembly TadG-like N-terminal" evidence="2">
    <location>
        <begin position="28"/>
        <end position="73"/>
    </location>
</feature>
<dbReference type="SUPFAM" id="SSF53300">
    <property type="entry name" value="vWA-like"/>
    <property type="match status" value="1"/>
</dbReference>
<evidence type="ECO:0000256" key="1">
    <source>
        <dbReference type="SAM" id="Phobius"/>
    </source>
</evidence>
<dbReference type="Proteomes" id="UP000181897">
    <property type="component" value="Chromosome"/>
</dbReference>
<dbReference type="EMBL" id="CP018076">
    <property type="protein sequence ID" value="APE44104.1"/>
    <property type="molecule type" value="Genomic_DNA"/>
</dbReference>
<feature type="transmembrane region" description="Helical" evidence="1">
    <location>
        <begin position="30"/>
        <end position="52"/>
    </location>
</feature>
<dbReference type="Gene3D" id="3.40.50.410">
    <property type="entry name" value="von Willebrand factor, type A domain"/>
    <property type="match status" value="1"/>
</dbReference>
<keyword evidence="1" id="KW-0812">Transmembrane</keyword>
<dbReference type="InterPro" id="IPR036465">
    <property type="entry name" value="vWFA_dom_sf"/>
</dbReference>